<evidence type="ECO:0000256" key="2">
    <source>
        <dbReference type="ARBA" id="ARBA00005684"/>
    </source>
</evidence>
<comment type="caution">
    <text evidence="13">The sequence shown here is derived from an EMBL/GenBank/DDBJ whole genome shotgun (WGS) entry which is preliminary data.</text>
</comment>
<feature type="domain" description="MalQ N-terminal beta-sandwich" evidence="12">
    <location>
        <begin position="147"/>
        <end position="213"/>
    </location>
</feature>
<dbReference type="NCBIfam" id="TIGR00217">
    <property type="entry name" value="malQ"/>
    <property type="match status" value="1"/>
</dbReference>
<evidence type="ECO:0000256" key="6">
    <source>
        <dbReference type="ARBA" id="ARBA00022679"/>
    </source>
</evidence>
<dbReference type="PANTHER" id="PTHR32438">
    <property type="entry name" value="4-ALPHA-GLUCANOTRANSFERASE DPE1, CHLOROPLASTIC/AMYLOPLASTIC"/>
    <property type="match status" value="1"/>
</dbReference>
<reference evidence="13" key="1">
    <citation type="submission" date="2023-05" db="EMBL/GenBank/DDBJ databases">
        <title>Streptantibioticus silvisoli sp. nov., acidotolerant actinomycetes 1 from pine litter.</title>
        <authorList>
            <person name="Swiecimska M."/>
            <person name="Golinska P."/>
            <person name="Sangal V."/>
            <person name="Wachnowicz B."/>
            <person name="Goodfellow M."/>
        </authorList>
    </citation>
    <scope>NUCLEOTIDE SEQUENCE</scope>
    <source>
        <strain evidence="13">SL13</strain>
    </source>
</reference>
<dbReference type="InterPro" id="IPR048458">
    <property type="entry name" value="MalQ_N"/>
</dbReference>
<dbReference type="SUPFAM" id="SSF51445">
    <property type="entry name" value="(Trans)glycosidases"/>
    <property type="match status" value="1"/>
</dbReference>
<dbReference type="GO" id="GO:0004134">
    <property type="term" value="F:4-alpha-glucanotransferase activity"/>
    <property type="evidence" value="ECO:0007669"/>
    <property type="project" value="UniProtKB-EC"/>
</dbReference>
<dbReference type="AlphaFoldDB" id="A0AA90H455"/>
<comment type="similarity">
    <text evidence="2 10">Belongs to the disproportionating enzyme family.</text>
</comment>
<proteinExistence type="inferred from homology"/>
<dbReference type="InterPro" id="IPR003385">
    <property type="entry name" value="Glyco_hydro_77"/>
</dbReference>
<feature type="compositionally biased region" description="Low complexity" evidence="11">
    <location>
        <begin position="47"/>
        <end position="60"/>
    </location>
</feature>
<dbReference type="RefSeq" id="WP_271316899.1">
    <property type="nucleotide sequence ID" value="NZ_JABXJJ020000041.1"/>
</dbReference>
<accession>A0AA90H455</accession>
<evidence type="ECO:0000256" key="4">
    <source>
        <dbReference type="ARBA" id="ARBA00020295"/>
    </source>
</evidence>
<evidence type="ECO:0000256" key="1">
    <source>
        <dbReference type="ARBA" id="ARBA00000439"/>
    </source>
</evidence>
<dbReference type="GO" id="GO:0005975">
    <property type="term" value="P:carbohydrate metabolic process"/>
    <property type="evidence" value="ECO:0007669"/>
    <property type="project" value="InterPro"/>
</dbReference>
<dbReference type="Gene3D" id="3.20.20.80">
    <property type="entry name" value="Glycosidases"/>
    <property type="match status" value="1"/>
</dbReference>
<keyword evidence="6 10" id="KW-0808">Transferase</keyword>
<feature type="region of interest" description="Disordered" evidence="11">
    <location>
        <begin position="1"/>
        <end position="60"/>
    </location>
</feature>
<dbReference type="Pfam" id="PF02446">
    <property type="entry name" value="Glyco_hydro_77"/>
    <property type="match status" value="1"/>
</dbReference>
<dbReference type="Pfam" id="PF21226">
    <property type="entry name" value="MalQ_N"/>
    <property type="match status" value="1"/>
</dbReference>
<keyword evidence="5 10" id="KW-0328">Glycosyltransferase</keyword>
<evidence type="ECO:0000259" key="12">
    <source>
        <dbReference type="Pfam" id="PF21226"/>
    </source>
</evidence>
<dbReference type="EC" id="2.4.1.25" evidence="3 10"/>
<gene>
    <name evidence="13" type="primary">malQ</name>
    <name evidence="13" type="ORF">POF50_027715</name>
</gene>
<organism evidence="13">
    <name type="scientific">Streptantibioticus silvisoli</name>
    <dbReference type="NCBI Taxonomy" id="2705255"/>
    <lineage>
        <taxon>Bacteria</taxon>
        <taxon>Bacillati</taxon>
        <taxon>Actinomycetota</taxon>
        <taxon>Actinomycetes</taxon>
        <taxon>Kitasatosporales</taxon>
        <taxon>Streptomycetaceae</taxon>
        <taxon>Streptantibioticus</taxon>
    </lineage>
</organism>
<name>A0AA90H455_9ACTN</name>
<dbReference type="PANTHER" id="PTHR32438:SF5">
    <property type="entry name" value="4-ALPHA-GLUCANOTRANSFERASE DPE1, CHLOROPLASTIC_AMYLOPLASTIC"/>
    <property type="match status" value="1"/>
</dbReference>
<evidence type="ECO:0000256" key="5">
    <source>
        <dbReference type="ARBA" id="ARBA00022676"/>
    </source>
</evidence>
<evidence type="ECO:0000256" key="7">
    <source>
        <dbReference type="ARBA" id="ARBA00023277"/>
    </source>
</evidence>
<protein>
    <recommendedName>
        <fullName evidence="4 10">4-alpha-glucanotransferase</fullName>
        <ecNumber evidence="3 10">2.4.1.25</ecNumber>
    </recommendedName>
    <alternativeName>
        <fullName evidence="8 10">Amylomaltase</fullName>
    </alternativeName>
    <alternativeName>
        <fullName evidence="9 10">Disproportionating enzyme</fullName>
    </alternativeName>
</protein>
<evidence type="ECO:0000256" key="11">
    <source>
        <dbReference type="SAM" id="MobiDB-lite"/>
    </source>
</evidence>
<dbReference type="InterPro" id="IPR017853">
    <property type="entry name" value="GH"/>
</dbReference>
<keyword evidence="7 10" id="KW-0119">Carbohydrate metabolism</keyword>
<evidence type="ECO:0000256" key="10">
    <source>
        <dbReference type="RuleBase" id="RU361207"/>
    </source>
</evidence>
<sequence>MTGPATPQDETPDDGTTPNTATPNTATPNTSAPDDSGTPAPDDNGTPDDNTAPAIAAAASAEAAAEAAHAASTAPAARNAPADPDLARLAALHGVDTAYEPVPGRPVHVPRSTVVAVLAALGVDASGPGAVRAALAERAAHLADRPLPPCLVVRAGAPVPPLGLPSGTAAVVTLEDGEVRDGPPGDGLPLGHHTLRVRTPDGRDAACPLIVVPDRVPVPPGRSFGFMVQLYSLLSRRSWGMGDLADLAEFAGWAGREAGAGFLTVNPLHTALPPGDGPGDPSPYRPSSRRFPDPVHLRVEAVPEYAYLPLRDRAEADRLLAGAERLRAGVLERGEPVDRDAVWRLKSAALELVCRVPLGPGRLAAHRDFVAGRGTALDDHATWSALAERHGPDWHAWPAGLRDPRSAATARAREDLRDRVDHHRRLAWLTDEQLGTAQRAATAAGMPVGIVHDLAVGVHPAGSDAWALSGALAAGMSTGAPPDAFNAHGQDWGLPPWRPDALAAAGYAPYRDLLRNVLRHAGGVRIDHVMGLFRLWWVPQGRPPTEGTYVRYDAEAMLGVLALEAHRAGAVVIGEDLGTVEPGVRERLAERGVLGTSVLWFERAYQGRDDLGAAEADGRPLPPSAWRTDCLATVTTHDLPSTAARLTGEHVELRHRLGLLTGSLAAEQAADSADVTEWLAYLVSLGLLPEGPADQEGAIRAVHRFLARTPARMVGVWLPDAVGDRRPQNVPGTTDSYPNWRLPVADGTGRPVTLEELAASTRLRDLTAELRRGLAGAE</sequence>
<evidence type="ECO:0000313" key="13">
    <source>
        <dbReference type="EMBL" id="MDI5973089.1"/>
    </source>
</evidence>
<feature type="compositionally biased region" description="Low complexity" evidence="11">
    <location>
        <begin position="14"/>
        <end position="34"/>
    </location>
</feature>
<evidence type="ECO:0000256" key="8">
    <source>
        <dbReference type="ARBA" id="ARBA00031423"/>
    </source>
</evidence>
<evidence type="ECO:0000256" key="3">
    <source>
        <dbReference type="ARBA" id="ARBA00012560"/>
    </source>
</evidence>
<evidence type="ECO:0000256" key="9">
    <source>
        <dbReference type="ARBA" id="ARBA00031501"/>
    </source>
</evidence>
<comment type="catalytic activity">
    <reaction evidence="1 10">
        <text>Transfers a segment of a (1-&gt;4)-alpha-D-glucan to a new position in an acceptor, which may be glucose or a (1-&gt;4)-alpha-D-glucan.</text>
        <dbReference type="EC" id="2.4.1.25"/>
    </reaction>
</comment>
<dbReference type="EMBL" id="JABXJJ020000041">
    <property type="protein sequence ID" value="MDI5973089.1"/>
    <property type="molecule type" value="Genomic_DNA"/>
</dbReference>